<evidence type="ECO:0000256" key="7">
    <source>
        <dbReference type="RuleBase" id="RU003954"/>
    </source>
</evidence>
<comment type="caution">
    <text evidence="10">The sequence shown here is derived from an EMBL/GenBank/DDBJ whole genome shotgun (WGS) entry which is preliminary data.</text>
</comment>
<evidence type="ECO:0000256" key="2">
    <source>
        <dbReference type="ARBA" id="ARBA00012994"/>
    </source>
</evidence>
<evidence type="ECO:0000256" key="8">
    <source>
        <dbReference type="RuleBase" id="RU004479"/>
    </source>
</evidence>
<keyword evidence="6" id="KW-0963">Cytoplasm</keyword>
<evidence type="ECO:0000256" key="6">
    <source>
        <dbReference type="HAMAP-Rule" id="MF_00229"/>
    </source>
</evidence>
<organism evidence="10 11">
    <name type="scientific">Psychrobacillus lasiicapitis</name>
    <dbReference type="NCBI Taxonomy" id="1636719"/>
    <lineage>
        <taxon>Bacteria</taxon>
        <taxon>Bacillati</taxon>
        <taxon>Bacillota</taxon>
        <taxon>Bacilli</taxon>
        <taxon>Bacillales</taxon>
        <taxon>Bacillaceae</taxon>
        <taxon>Psychrobacillus</taxon>
    </lineage>
</organism>
<comment type="PTM">
    <text evidence="6">Contains an active site 4-methylidene-imidazol-5-one (MIO), which is formed autocatalytically by cyclization and dehydration of residues Ala-Ser-Gly.</text>
</comment>
<dbReference type="FunFam" id="1.10.275.10:FF:000005">
    <property type="entry name" value="Histidine ammonia-lyase"/>
    <property type="match status" value="1"/>
</dbReference>
<dbReference type="InterPro" id="IPR008948">
    <property type="entry name" value="L-Aspartase-like"/>
</dbReference>
<dbReference type="Gene3D" id="1.20.200.10">
    <property type="entry name" value="Fumarase/aspartase (Central domain)"/>
    <property type="match status" value="1"/>
</dbReference>
<reference evidence="10 11" key="1">
    <citation type="submission" date="2019-05" db="EMBL/GenBank/DDBJ databases">
        <title>Psychrobacillus vulpis sp. nov., a new species isolated from feces of a red fox that inhabits in The Tablas de Daimiel Natural Park, Albacete, Spain.</title>
        <authorList>
            <person name="Rodriguez M."/>
            <person name="Reina J.C."/>
            <person name="Bejar V."/>
            <person name="Llamas I."/>
        </authorList>
    </citation>
    <scope>NUCLEOTIDE SEQUENCE [LARGE SCALE GENOMIC DNA]</scope>
    <source>
        <strain evidence="10 11">NEAU-3TGS17</strain>
    </source>
</reference>
<evidence type="ECO:0000313" key="11">
    <source>
        <dbReference type="Proteomes" id="UP000317316"/>
    </source>
</evidence>
<protein>
    <recommendedName>
        <fullName evidence="2 6">Histidine ammonia-lyase</fullName>
        <shortName evidence="6">Histidase</shortName>
        <ecNumber evidence="2 6">4.3.1.3</ecNumber>
    </recommendedName>
</protein>
<name>A0A544T8W6_9BACI</name>
<dbReference type="Pfam" id="PF00221">
    <property type="entry name" value="Lyase_aromatic"/>
    <property type="match status" value="1"/>
</dbReference>
<dbReference type="NCBIfam" id="TIGR01225">
    <property type="entry name" value="hutH"/>
    <property type="match status" value="1"/>
</dbReference>
<dbReference type="GO" id="GO:0019557">
    <property type="term" value="P:L-histidine catabolic process to glutamate and formate"/>
    <property type="evidence" value="ECO:0007669"/>
    <property type="project" value="UniProtKB-UniPathway"/>
</dbReference>
<dbReference type="PROSITE" id="PS00488">
    <property type="entry name" value="PAL_HISTIDASE"/>
    <property type="match status" value="1"/>
</dbReference>
<dbReference type="CDD" id="cd00332">
    <property type="entry name" value="PAL-HAL"/>
    <property type="match status" value="1"/>
</dbReference>
<dbReference type="RefSeq" id="WP_142538728.1">
    <property type="nucleotide sequence ID" value="NZ_BMIE01000005.1"/>
</dbReference>
<dbReference type="FunFam" id="1.20.200.10:FF:000003">
    <property type="entry name" value="Histidine ammonia-lyase"/>
    <property type="match status" value="1"/>
</dbReference>
<evidence type="ECO:0000256" key="1">
    <source>
        <dbReference type="ARBA" id="ARBA00005113"/>
    </source>
</evidence>
<keyword evidence="4 6" id="KW-0456">Lyase</keyword>
<dbReference type="EC" id="4.3.1.3" evidence="2 6"/>
<dbReference type="AlphaFoldDB" id="A0A544T8W6"/>
<evidence type="ECO:0000256" key="9">
    <source>
        <dbReference type="RuleBase" id="RU004480"/>
    </source>
</evidence>
<dbReference type="NCBIfam" id="NF006871">
    <property type="entry name" value="PRK09367.1"/>
    <property type="match status" value="1"/>
</dbReference>
<comment type="catalytic activity">
    <reaction evidence="5 6 8">
        <text>L-histidine = trans-urocanate + NH4(+)</text>
        <dbReference type="Rhea" id="RHEA:21232"/>
        <dbReference type="ChEBI" id="CHEBI:17771"/>
        <dbReference type="ChEBI" id="CHEBI:28938"/>
        <dbReference type="ChEBI" id="CHEBI:57595"/>
        <dbReference type="EC" id="4.3.1.3"/>
    </reaction>
</comment>
<evidence type="ECO:0000256" key="4">
    <source>
        <dbReference type="ARBA" id="ARBA00023239"/>
    </source>
</evidence>
<dbReference type="InterPro" id="IPR001106">
    <property type="entry name" value="Aromatic_Lyase"/>
</dbReference>
<dbReference type="InterPro" id="IPR022313">
    <property type="entry name" value="Phe/His_NH3-lyase_AS"/>
</dbReference>
<dbReference type="GO" id="GO:0019556">
    <property type="term" value="P:L-histidine catabolic process to glutamate and formamide"/>
    <property type="evidence" value="ECO:0007669"/>
    <property type="project" value="UniProtKB-UniPathway"/>
</dbReference>
<accession>A0A544T8W6</accession>
<keyword evidence="11" id="KW-1185">Reference proteome</keyword>
<evidence type="ECO:0000256" key="5">
    <source>
        <dbReference type="ARBA" id="ARBA00049269"/>
    </source>
</evidence>
<dbReference type="OrthoDB" id="9806955at2"/>
<dbReference type="GO" id="GO:0005737">
    <property type="term" value="C:cytoplasm"/>
    <property type="evidence" value="ECO:0007669"/>
    <property type="project" value="UniProtKB-SubCell"/>
</dbReference>
<keyword evidence="3 6" id="KW-0369">Histidine metabolism</keyword>
<sequence length="513" mass="55838">MKSERTVEELERPLVNKLVELDGITLDRHKIESVVFGNAKVVVPEADLIRVRASRERIEKQLKDGKVIYGVNTGFGKLSDIEIEKDDIAKLQLNLLRADAVGVGEPLPKPVVRAMMVLRANALAKGFSGIKEDTLLLLVDMINKGVHPVVPCKGSVGASGDLAPLSHIAIVLIGEGKAEYEGEVLSGEEALKRAGLKPVKLEAKEGLALINGTQAMSAVGVVALNEAERVGLAADMAACLTMEALQGIISAFDRELLAVRPHPELEFVASRMRKWLEGSKRITHQGEVRMQDAYSIRCIPQVHGASWQAFNYVEDRLKVEINSATDNPIILESGEIISGGHFHGQPIALAMDFLKVGAAEWANISERRTERLVNPQLSGLSPFLAMDPGLECGLMVAQYAAAALVSENKVLAHPASVDSIPTSANQEDHVSMGTIGSRQAREIIHNSARVIAIELICASQAIYLEKAENQLATSTRKYLERVRKICPPLESDRAISDQMEELAQYILRADDLK</sequence>
<dbReference type="Gene3D" id="1.10.275.10">
    <property type="entry name" value="Fumarase/aspartase (N-terminal domain)"/>
    <property type="match status" value="1"/>
</dbReference>
<feature type="modified residue" description="2,3-didehydroalanine (Ser)" evidence="6">
    <location>
        <position position="159"/>
    </location>
</feature>
<dbReference type="Proteomes" id="UP000317316">
    <property type="component" value="Unassembled WGS sequence"/>
</dbReference>
<proteinExistence type="inferred from homology"/>
<dbReference type="PANTHER" id="PTHR10362">
    <property type="entry name" value="HISTIDINE AMMONIA-LYASE"/>
    <property type="match status" value="1"/>
</dbReference>
<dbReference type="InterPro" id="IPR024083">
    <property type="entry name" value="Fumarase/histidase_N"/>
</dbReference>
<comment type="subcellular location">
    <subcellularLocation>
        <location evidence="6 9">Cytoplasm</location>
    </subcellularLocation>
</comment>
<comment type="pathway">
    <text evidence="1 6 8">Amino-acid degradation; L-histidine degradation into L-glutamate; N-formimidoyl-L-glutamate from L-histidine: step 1/3.</text>
</comment>
<evidence type="ECO:0000313" key="10">
    <source>
        <dbReference type="EMBL" id="TQR13897.1"/>
    </source>
</evidence>
<dbReference type="SUPFAM" id="SSF48557">
    <property type="entry name" value="L-aspartase-like"/>
    <property type="match status" value="1"/>
</dbReference>
<dbReference type="UniPathway" id="UPA00379">
    <property type="reaction ID" value="UER00549"/>
</dbReference>
<feature type="cross-link" description="5-imidazolinone (Ala-Gly)" evidence="6">
    <location>
        <begin position="158"/>
        <end position="160"/>
    </location>
</feature>
<dbReference type="GO" id="GO:0004397">
    <property type="term" value="F:histidine ammonia-lyase activity"/>
    <property type="evidence" value="ECO:0007669"/>
    <property type="project" value="UniProtKB-UniRule"/>
</dbReference>
<comment type="similarity">
    <text evidence="6 7">Belongs to the PAL/histidase family.</text>
</comment>
<gene>
    <name evidence="6 10" type="primary">hutH</name>
    <name evidence="10" type="ORF">FG382_09820</name>
</gene>
<dbReference type="HAMAP" id="MF_00229">
    <property type="entry name" value="His_ammonia_lyase"/>
    <property type="match status" value="1"/>
</dbReference>
<dbReference type="EMBL" id="VDGH01000005">
    <property type="protein sequence ID" value="TQR13897.1"/>
    <property type="molecule type" value="Genomic_DNA"/>
</dbReference>
<evidence type="ECO:0000256" key="3">
    <source>
        <dbReference type="ARBA" id="ARBA00022808"/>
    </source>
</evidence>
<dbReference type="InterPro" id="IPR005921">
    <property type="entry name" value="HutH"/>
</dbReference>